<evidence type="ECO:0000256" key="5">
    <source>
        <dbReference type="ARBA" id="ARBA00023136"/>
    </source>
</evidence>
<evidence type="ECO:0000256" key="4">
    <source>
        <dbReference type="ARBA" id="ARBA00022989"/>
    </source>
</evidence>
<dbReference type="SUPFAM" id="SSF81345">
    <property type="entry name" value="ABC transporter involved in vitamin B12 uptake, BtuC"/>
    <property type="match status" value="1"/>
</dbReference>
<protein>
    <submittedName>
        <fullName evidence="8">Metal ABC transporter permease</fullName>
    </submittedName>
</protein>
<evidence type="ECO:0000256" key="7">
    <source>
        <dbReference type="SAM" id="Phobius"/>
    </source>
</evidence>
<dbReference type="InterPro" id="IPR001626">
    <property type="entry name" value="ABC_TroCD"/>
</dbReference>
<keyword evidence="4 7" id="KW-1133">Transmembrane helix</keyword>
<feature type="transmembrane region" description="Helical" evidence="7">
    <location>
        <begin position="215"/>
        <end position="237"/>
    </location>
</feature>
<dbReference type="Proteomes" id="UP000093352">
    <property type="component" value="Unassembled WGS sequence"/>
</dbReference>
<organism evidence="8 9">
    <name type="scientific">Criibacterium bergeronii</name>
    <dbReference type="NCBI Taxonomy" id="1871336"/>
    <lineage>
        <taxon>Bacteria</taxon>
        <taxon>Bacillati</taxon>
        <taxon>Bacillota</taxon>
        <taxon>Clostridia</taxon>
        <taxon>Peptostreptococcales</taxon>
        <taxon>Filifactoraceae</taxon>
        <taxon>Criibacterium</taxon>
    </lineage>
</organism>
<comment type="caution">
    <text evidence="8">The sequence shown here is derived from an EMBL/GenBank/DDBJ whole genome shotgun (WGS) entry which is preliminary data.</text>
</comment>
<evidence type="ECO:0000313" key="8">
    <source>
        <dbReference type="EMBL" id="RDY22176.1"/>
    </source>
</evidence>
<evidence type="ECO:0000256" key="1">
    <source>
        <dbReference type="ARBA" id="ARBA00004141"/>
    </source>
</evidence>
<feature type="transmembrane region" description="Helical" evidence="7">
    <location>
        <begin position="12"/>
        <end position="31"/>
    </location>
</feature>
<reference evidence="8 9" key="1">
    <citation type="journal article" date="2016" name="Genome Announc.">
        <title>Draft Genome Sequence of Criibacterium bergeronii gen. nov., sp. nov., Strain CCRI-22567T, Isolated from a Vaginal Sample from a Woman with Bacterial Vaginosis.</title>
        <authorList>
            <person name="Maheux A.F."/>
            <person name="Berube E."/>
            <person name="Boudreau D.K."/>
            <person name="Raymond F."/>
            <person name="Corbeil J."/>
            <person name="Roy P.H."/>
            <person name="Boissinot M."/>
            <person name="Omar R.F."/>
        </authorList>
    </citation>
    <scope>NUCLEOTIDE SEQUENCE [LARGE SCALE GENOMIC DNA]</scope>
    <source>
        <strain evidence="8 9">CCRI-22567</strain>
    </source>
</reference>
<proteinExistence type="inferred from homology"/>
<dbReference type="STRING" id="1871336.BBG48_00495"/>
<keyword evidence="9" id="KW-1185">Reference proteome</keyword>
<dbReference type="Gene3D" id="1.10.3470.10">
    <property type="entry name" value="ABC transporter involved in vitamin B12 uptake, BtuC"/>
    <property type="match status" value="1"/>
</dbReference>
<dbReference type="InterPro" id="IPR037294">
    <property type="entry name" value="ABC_BtuC-like"/>
</dbReference>
<dbReference type="RefSeq" id="WP_068911486.1">
    <property type="nucleotide sequence ID" value="NZ_MBEW02000001.1"/>
</dbReference>
<evidence type="ECO:0000256" key="3">
    <source>
        <dbReference type="ARBA" id="ARBA00022692"/>
    </source>
</evidence>
<dbReference type="GO" id="GO:0055085">
    <property type="term" value="P:transmembrane transport"/>
    <property type="evidence" value="ECO:0007669"/>
    <property type="project" value="InterPro"/>
</dbReference>
<keyword evidence="6" id="KW-0813">Transport</keyword>
<feature type="transmembrane region" description="Helical" evidence="7">
    <location>
        <begin position="243"/>
        <end position="263"/>
    </location>
</feature>
<comment type="similarity">
    <text evidence="2 6">Belongs to the ABC-3 integral membrane protein family.</text>
</comment>
<feature type="transmembrane region" description="Helical" evidence="7">
    <location>
        <begin position="61"/>
        <end position="78"/>
    </location>
</feature>
<comment type="subcellular location">
    <subcellularLocation>
        <location evidence="6">Cell membrane</location>
        <topology evidence="6">Multi-pass membrane protein</topology>
    </subcellularLocation>
    <subcellularLocation>
        <location evidence="1">Membrane</location>
        <topology evidence="1">Multi-pass membrane protein</topology>
    </subcellularLocation>
</comment>
<dbReference type="PANTHER" id="PTHR30477">
    <property type="entry name" value="ABC-TRANSPORTER METAL-BINDING PROTEIN"/>
    <property type="match status" value="1"/>
</dbReference>
<dbReference type="AlphaFoldDB" id="A0A371IP11"/>
<dbReference type="Pfam" id="PF00950">
    <property type="entry name" value="ABC-3"/>
    <property type="match status" value="1"/>
</dbReference>
<feature type="transmembrane region" description="Helical" evidence="7">
    <location>
        <begin position="167"/>
        <end position="184"/>
    </location>
</feature>
<keyword evidence="3 6" id="KW-0812">Transmembrane</keyword>
<evidence type="ECO:0000256" key="6">
    <source>
        <dbReference type="RuleBase" id="RU003943"/>
    </source>
</evidence>
<evidence type="ECO:0000313" key="9">
    <source>
        <dbReference type="Proteomes" id="UP000093352"/>
    </source>
</evidence>
<feature type="transmembrane region" description="Helical" evidence="7">
    <location>
        <begin position="190"/>
        <end position="208"/>
    </location>
</feature>
<feature type="transmembrane region" description="Helical" evidence="7">
    <location>
        <begin position="127"/>
        <end position="147"/>
    </location>
</feature>
<name>A0A371IP11_9FIRM</name>
<feature type="transmembrane region" description="Helical" evidence="7">
    <location>
        <begin position="87"/>
        <end position="107"/>
    </location>
</feature>
<accession>A0A371IP11</accession>
<dbReference type="EMBL" id="MBEW02000001">
    <property type="protein sequence ID" value="RDY22176.1"/>
    <property type="molecule type" value="Genomic_DNA"/>
</dbReference>
<keyword evidence="5 7" id="KW-0472">Membrane</keyword>
<dbReference type="GO" id="GO:0043190">
    <property type="term" value="C:ATP-binding cassette (ABC) transporter complex"/>
    <property type="evidence" value="ECO:0007669"/>
    <property type="project" value="InterPro"/>
</dbReference>
<dbReference type="PANTHER" id="PTHR30477:SF0">
    <property type="entry name" value="METAL TRANSPORT SYSTEM MEMBRANE PROTEIN TM_0125-RELATED"/>
    <property type="match status" value="1"/>
</dbReference>
<evidence type="ECO:0000256" key="2">
    <source>
        <dbReference type="ARBA" id="ARBA00008034"/>
    </source>
</evidence>
<gene>
    <name evidence="8" type="ORF">BBG48_000200</name>
</gene>
<sequence length="266" mass="28435">MIFEFEFMRRAFYVGALLSLILPSIGTIVVLKRMSLIGDALSHTALAGVALGFVIRQSPLVVSFLLCIVASLLVGVINKNLNDRGDIAIAVISSLGIGLAGVLSGFIKNASAFNAFLFGSIVSISDAEIILITAITILVLFGVLMLYKELMYMAFDEEGARISGVNVPLYDIVFVLLTALTVSISSRTVGALIVTSLIVLPVATSIMLARSYKSLIITSILLAFCEVMVGLTVSYYFSLKPGGTIAILSVMFFSLVSIIVNIFSDR</sequence>